<dbReference type="AlphaFoldDB" id="A0A8H6Q387"/>
<evidence type="ECO:0000313" key="4">
    <source>
        <dbReference type="Proteomes" id="UP000641853"/>
    </source>
</evidence>
<keyword evidence="4" id="KW-1185">Reference proteome</keyword>
<comment type="caution">
    <text evidence="2">The sequence shown here is derived from an EMBL/GenBank/DDBJ whole genome shotgun (WGS) entry which is preliminary data.</text>
</comment>
<proteinExistence type="predicted"/>
<gene>
    <name evidence="2" type="ORF">CNMCM5623_000041</name>
    <name evidence="3" type="ORF">CNMCM7691_004704</name>
</gene>
<name>A0A8H6Q387_9EURO</name>
<evidence type="ECO:0000256" key="1">
    <source>
        <dbReference type="SAM" id="MobiDB-lite"/>
    </source>
</evidence>
<evidence type="ECO:0000313" key="5">
    <source>
        <dbReference type="Proteomes" id="UP000654922"/>
    </source>
</evidence>
<organism evidence="2 5">
    <name type="scientific">Aspergillus felis</name>
    <dbReference type="NCBI Taxonomy" id="1287682"/>
    <lineage>
        <taxon>Eukaryota</taxon>
        <taxon>Fungi</taxon>
        <taxon>Dikarya</taxon>
        <taxon>Ascomycota</taxon>
        <taxon>Pezizomycotina</taxon>
        <taxon>Eurotiomycetes</taxon>
        <taxon>Eurotiomycetidae</taxon>
        <taxon>Eurotiales</taxon>
        <taxon>Aspergillaceae</taxon>
        <taxon>Aspergillus</taxon>
        <taxon>Aspergillus subgen. Fumigati</taxon>
    </lineage>
</organism>
<protein>
    <submittedName>
        <fullName evidence="2">Uncharacterized protein</fullName>
    </submittedName>
</protein>
<sequence length="95" mass="10704">MQVPNKGTQALPPDMRRRQASGEVPNILQEECEAYERLAKHQIDFTPQLTGFKHERQDVNGLVVGSWGLAVFLGEHKMGLQDENDEDFVAAGWIL</sequence>
<evidence type="ECO:0000313" key="3">
    <source>
        <dbReference type="EMBL" id="KAF7177056.1"/>
    </source>
</evidence>
<dbReference type="OrthoDB" id="5401170at2759"/>
<dbReference type="EMBL" id="JACBAE010001305">
    <property type="protein sequence ID" value="KAF7166336.1"/>
    <property type="molecule type" value="Genomic_DNA"/>
</dbReference>
<dbReference type="EMBL" id="JACBAG010001903">
    <property type="protein sequence ID" value="KAF7177056.1"/>
    <property type="molecule type" value="Genomic_DNA"/>
</dbReference>
<feature type="region of interest" description="Disordered" evidence="1">
    <location>
        <begin position="1"/>
        <end position="23"/>
    </location>
</feature>
<reference evidence="2" key="1">
    <citation type="submission" date="2020-06" db="EMBL/GenBank/DDBJ databases">
        <title>Draft genome sequences of strains closely related to Aspergillus parafelis and Aspergillus hiratsukae.</title>
        <authorList>
            <person name="Dos Santos R.A.C."/>
            <person name="Rivero-Menendez O."/>
            <person name="Steenwyk J.L."/>
            <person name="Mead M.E."/>
            <person name="Goldman G.H."/>
            <person name="Alastruey-Izquierdo A."/>
            <person name="Rokas A."/>
        </authorList>
    </citation>
    <scope>NUCLEOTIDE SEQUENCE</scope>
    <source>
        <strain evidence="2">CNM-CM5623</strain>
        <strain evidence="3">CNM-CM7691</strain>
    </source>
</reference>
<evidence type="ECO:0000313" key="2">
    <source>
        <dbReference type="EMBL" id="KAF7166336.1"/>
    </source>
</evidence>
<accession>A0A8H6Q387</accession>
<dbReference type="Proteomes" id="UP000654922">
    <property type="component" value="Unassembled WGS sequence"/>
</dbReference>
<dbReference type="Proteomes" id="UP000641853">
    <property type="component" value="Unassembled WGS sequence"/>
</dbReference>